<evidence type="ECO:0000313" key="3">
    <source>
        <dbReference type="Proteomes" id="UP000184267"/>
    </source>
</evidence>
<protein>
    <submittedName>
        <fullName evidence="2">Uncharacterized protein</fullName>
    </submittedName>
</protein>
<reference evidence="2 3" key="1">
    <citation type="submission" date="2016-10" db="EMBL/GenBank/DDBJ databases">
        <title>Genome sequence of the basidiomycete white-rot fungus Trametes pubescens.</title>
        <authorList>
            <person name="Makela M.R."/>
            <person name="Granchi Z."/>
            <person name="Peng M."/>
            <person name="De Vries R.P."/>
            <person name="Grigoriev I."/>
            <person name="Riley R."/>
            <person name="Hilden K."/>
        </authorList>
    </citation>
    <scope>NUCLEOTIDE SEQUENCE [LARGE SCALE GENOMIC DNA]</scope>
    <source>
        <strain evidence="2 3">FBCC735</strain>
    </source>
</reference>
<sequence>MHFSTTALAYLVSALVLALAPQEAQAGITAFSGSSCDGNAGLHVPCDGSCHQFDDRHSFRFTDVERVQVDSNTGDHCVTVFDGPGCPRDGQGAFLGHQTGQCQNVNTGTNVRSFVCSKDSTCVFKG</sequence>
<organism evidence="2 3">
    <name type="scientific">Trametes pubescens</name>
    <name type="common">White-rot fungus</name>
    <dbReference type="NCBI Taxonomy" id="154538"/>
    <lineage>
        <taxon>Eukaryota</taxon>
        <taxon>Fungi</taxon>
        <taxon>Dikarya</taxon>
        <taxon>Basidiomycota</taxon>
        <taxon>Agaricomycotina</taxon>
        <taxon>Agaricomycetes</taxon>
        <taxon>Polyporales</taxon>
        <taxon>Polyporaceae</taxon>
        <taxon>Trametes</taxon>
    </lineage>
</organism>
<accession>A0A1M2VWD4</accession>
<keyword evidence="1" id="KW-0732">Signal</keyword>
<gene>
    <name evidence="2" type="ORF">TRAPUB_11539</name>
</gene>
<keyword evidence="3" id="KW-1185">Reference proteome</keyword>
<evidence type="ECO:0000313" key="2">
    <source>
        <dbReference type="EMBL" id="OJT11893.1"/>
    </source>
</evidence>
<dbReference type="AlphaFoldDB" id="A0A1M2VWD4"/>
<evidence type="ECO:0000256" key="1">
    <source>
        <dbReference type="SAM" id="SignalP"/>
    </source>
</evidence>
<comment type="caution">
    <text evidence="2">The sequence shown here is derived from an EMBL/GenBank/DDBJ whole genome shotgun (WGS) entry which is preliminary data.</text>
</comment>
<dbReference type="OrthoDB" id="5429515at2759"/>
<feature type="signal peptide" evidence="1">
    <location>
        <begin position="1"/>
        <end position="26"/>
    </location>
</feature>
<dbReference type="EMBL" id="MNAD01000557">
    <property type="protein sequence ID" value="OJT11893.1"/>
    <property type="molecule type" value="Genomic_DNA"/>
</dbReference>
<feature type="chain" id="PRO_5012340839" evidence="1">
    <location>
        <begin position="27"/>
        <end position="126"/>
    </location>
</feature>
<proteinExistence type="predicted"/>
<dbReference type="Proteomes" id="UP000184267">
    <property type="component" value="Unassembled WGS sequence"/>
</dbReference>
<dbReference type="OMA" id="GANVPCD"/>
<name>A0A1M2VWD4_TRAPU</name>